<accession>A0AAD7B4H6</accession>
<evidence type="ECO:0000256" key="1">
    <source>
        <dbReference type="SAM" id="MobiDB-lite"/>
    </source>
</evidence>
<name>A0AAD7B4H6_9AGAR</name>
<comment type="caution">
    <text evidence="2">The sequence shown here is derived from an EMBL/GenBank/DDBJ whole genome shotgun (WGS) entry which is preliminary data.</text>
</comment>
<reference evidence="2" key="1">
    <citation type="submission" date="2023-03" db="EMBL/GenBank/DDBJ databases">
        <title>Massive genome expansion in bonnet fungi (Mycena s.s.) driven by repeated elements and novel gene families across ecological guilds.</title>
        <authorList>
            <consortium name="Lawrence Berkeley National Laboratory"/>
            <person name="Harder C.B."/>
            <person name="Miyauchi S."/>
            <person name="Viragh M."/>
            <person name="Kuo A."/>
            <person name="Thoen E."/>
            <person name="Andreopoulos B."/>
            <person name="Lu D."/>
            <person name="Skrede I."/>
            <person name="Drula E."/>
            <person name="Henrissat B."/>
            <person name="Morin E."/>
            <person name="Kohler A."/>
            <person name="Barry K."/>
            <person name="LaButti K."/>
            <person name="Morin E."/>
            <person name="Salamov A."/>
            <person name="Lipzen A."/>
            <person name="Mereny Z."/>
            <person name="Hegedus B."/>
            <person name="Baldrian P."/>
            <person name="Stursova M."/>
            <person name="Weitz H."/>
            <person name="Taylor A."/>
            <person name="Grigoriev I.V."/>
            <person name="Nagy L.G."/>
            <person name="Martin F."/>
            <person name="Kauserud H."/>
        </authorList>
    </citation>
    <scope>NUCLEOTIDE SEQUENCE</scope>
    <source>
        <strain evidence="2">9284</strain>
    </source>
</reference>
<keyword evidence="3" id="KW-1185">Reference proteome</keyword>
<evidence type="ECO:0000313" key="2">
    <source>
        <dbReference type="EMBL" id="KAJ7609810.1"/>
    </source>
</evidence>
<organism evidence="2 3">
    <name type="scientific">Roridomyces roridus</name>
    <dbReference type="NCBI Taxonomy" id="1738132"/>
    <lineage>
        <taxon>Eukaryota</taxon>
        <taxon>Fungi</taxon>
        <taxon>Dikarya</taxon>
        <taxon>Basidiomycota</taxon>
        <taxon>Agaricomycotina</taxon>
        <taxon>Agaricomycetes</taxon>
        <taxon>Agaricomycetidae</taxon>
        <taxon>Agaricales</taxon>
        <taxon>Marasmiineae</taxon>
        <taxon>Mycenaceae</taxon>
        <taxon>Roridomyces</taxon>
    </lineage>
</organism>
<dbReference type="AlphaFoldDB" id="A0AAD7B4H6"/>
<proteinExistence type="predicted"/>
<sequence length="451" mass="50820">MANPPHSNHGKRSMDAIDTALNALLKARDTTFLETDALRTTCRTLQVERDALRSQVDSLTHILDDCHTRLSASQEIADGVARQLDLAREEKRVVAGERDSLAVRLQEALQKLSAMETLQREAVKVEIKSEDTKDPLRALRKRQNSVEVKSEEPPTKVRKLEPSGSRAMKMEVVITKSVRRPRGPDLVLVDRATSPIPPNSVLLRPYYKHLFDLDRVPNPRRQFDPEAPLLSVAPFKYCLWTTEFFEKSTRLGPLLTDPMLEEYVPFIQRLHCVNERGPWGLYWHPSTDDAAVLPFWVWGYVGRFLVLDMILRRSGYKASAPFSPNGNALPKGAIPFTKKLYKWEKYIADAVPLGEGNPSDAAQSYENILLTAMSFISIIEEPSIPPPNAPDTAFVPARLTEANPAGQLPTLTQTIIDRHLATWFFISPLAVLVENSLFELTAAKVRHQDLF</sequence>
<feature type="region of interest" description="Disordered" evidence="1">
    <location>
        <begin position="135"/>
        <end position="163"/>
    </location>
</feature>
<evidence type="ECO:0000313" key="3">
    <source>
        <dbReference type="Proteomes" id="UP001221142"/>
    </source>
</evidence>
<dbReference type="Proteomes" id="UP001221142">
    <property type="component" value="Unassembled WGS sequence"/>
</dbReference>
<protein>
    <submittedName>
        <fullName evidence="2">Uncharacterized protein</fullName>
    </submittedName>
</protein>
<feature type="non-terminal residue" evidence="2">
    <location>
        <position position="451"/>
    </location>
</feature>
<feature type="compositionally biased region" description="Basic and acidic residues" evidence="1">
    <location>
        <begin position="148"/>
        <end position="161"/>
    </location>
</feature>
<gene>
    <name evidence="2" type="ORF">FB45DRAFT_943031</name>
</gene>
<dbReference type="EMBL" id="JARKIF010000037">
    <property type="protein sequence ID" value="KAJ7609810.1"/>
    <property type="molecule type" value="Genomic_DNA"/>
</dbReference>